<keyword evidence="2" id="KW-1185">Reference proteome</keyword>
<protein>
    <submittedName>
        <fullName evidence="1">Uncharacterized protein</fullName>
    </submittedName>
</protein>
<organism evidence="1 2">
    <name type="scientific">Elysia crispata</name>
    <name type="common">lettuce slug</name>
    <dbReference type="NCBI Taxonomy" id="231223"/>
    <lineage>
        <taxon>Eukaryota</taxon>
        <taxon>Metazoa</taxon>
        <taxon>Spiralia</taxon>
        <taxon>Lophotrochozoa</taxon>
        <taxon>Mollusca</taxon>
        <taxon>Gastropoda</taxon>
        <taxon>Heterobranchia</taxon>
        <taxon>Euthyneura</taxon>
        <taxon>Panpulmonata</taxon>
        <taxon>Sacoglossa</taxon>
        <taxon>Placobranchoidea</taxon>
        <taxon>Plakobranchidae</taxon>
        <taxon>Elysia</taxon>
    </lineage>
</organism>
<evidence type="ECO:0000313" key="2">
    <source>
        <dbReference type="Proteomes" id="UP001283361"/>
    </source>
</evidence>
<evidence type="ECO:0000313" key="1">
    <source>
        <dbReference type="EMBL" id="KAK3796921.1"/>
    </source>
</evidence>
<name>A0AAE1E7C1_9GAST</name>
<sequence>MVLCRLLSRAHRAQRAFRKLALKRQDKGDKCKPGAAPYRASYISGACIRIPLWPGDRNSNVGLYAFLLKRPHNSQSDKDLTLVTS</sequence>
<proteinExistence type="predicted"/>
<comment type="caution">
    <text evidence="1">The sequence shown here is derived from an EMBL/GenBank/DDBJ whole genome shotgun (WGS) entry which is preliminary data.</text>
</comment>
<dbReference type="AlphaFoldDB" id="A0AAE1E7C1"/>
<accession>A0AAE1E7C1</accession>
<dbReference type="EMBL" id="JAWDGP010000828">
    <property type="protein sequence ID" value="KAK3796921.1"/>
    <property type="molecule type" value="Genomic_DNA"/>
</dbReference>
<gene>
    <name evidence="1" type="ORF">RRG08_032226</name>
</gene>
<reference evidence="1" key="1">
    <citation type="journal article" date="2023" name="G3 (Bethesda)">
        <title>A reference genome for the long-term kleptoplast-retaining sea slug Elysia crispata morphotype clarki.</title>
        <authorList>
            <person name="Eastman K.E."/>
            <person name="Pendleton A.L."/>
            <person name="Shaikh M.A."/>
            <person name="Suttiyut T."/>
            <person name="Ogas R."/>
            <person name="Tomko P."/>
            <person name="Gavelis G."/>
            <person name="Widhalm J.R."/>
            <person name="Wisecaver J.H."/>
        </authorList>
    </citation>
    <scope>NUCLEOTIDE SEQUENCE</scope>
    <source>
        <strain evidence="1">ECLA1</strain>
    </source>
</reference>
<dbReference type="Proteomes" id="UP001283361">
    <property type="component" value="Unassembled WGS sequence"/>
</dbReference>